<accession>A0A9D1I576</accession>
<evidence type="ECO:0000259" key="3">
    <source>
        <dbReference type="Pfam" id="PF23750"/>
    </source>
</evidence>
<organism evidence="4 5">
    <name type="scientific">Candidatus Fimisoma avicola</name>
    <dbReference type="NCBI Taxonomy" id="2840826"/>
    <lineage>
        <taxon>Bacteria</taxon>
        <taxon>Bacillati</taxon>
        <taxon>Bacillota</taxon>
        <taxon>Clostridia</taxon>
        <taxon>Eubacteriales</taxon>
        <taxon>Candidatus Fimisoma</taxon>
    </lineage>
</organism>
<dbReference type="Pfam" id="PF23750">
    <property type="entry name" value="RsgI_M"/>
    <property type="match status" value="1"/>
</dbReference>
<feature type="signal peptide" evidence="2">
    <location>
        <begin position="1"/>
        <end position="20"/>
    </location>
</feature>
<feature type="compositionally biased region" description="Polar residues" evidence="1">
    <location>
        <begin position="262"/>
        <end position="288"/>
    </location>
</feature>
<gene>
    <name evidence="4" type="ORF">IAD16_03135</name>
</gene>
<protein>
    <recommendedName>
        <fullName evidence="3">Anti-sigma factor RsgI-like middle domain-containing protein</fullName>
    </recommendedName>
</protein>
<feature type="compositionally biased region" description="Low complexity" evidence="1">
    <location>
        <begin position="289"/>
        <end position="302"/>
    </location>
</feature>
<dbReference type="EMBL" id="DVMO01000047">
    <property type="protein sequence ID" value="HIU27363.1"/>
    <property type="molecule type" value="Genomic_DNA"/>
</dbReference>
<evidence type="ECO:0000313" key="4">
    <source>
        <dbReference type="EMBL" id="HIU27363.1"/>
    </source>
</evidence>
<feature type="chain" id="PRO_5039239807" description="Anti-sigma factor RsgI-like middle domain-containing protein" evidence="2">
    <location>
        <begin position="21"/>
        <end position="302"/>
    </location>
</feature>
<dbReference type="AlphaFoldDB" id="A0A9D1I576"/>
<name>A0A9D1I576_9FIRM</name>
<feature type="region of interest" description="Disordered" evidence="1">
    <location>
        <begin position="165"/>
        <end position="302"/>
    </location>
</feature>
<evidence type="ECO:0000256" key="2">
    <source>
        <dbReference type="SAM" id="SignalP"/>
    </source>
</evidence>
<sequence>MKKKTLTAITAMMLVLIMCAGLMTGCGQDQSASAGGQLEADTGVIRIKVNPDIAVTYDKNGDVTKIEGVNDDGKNIIAGYSGYEGKSCDQVIRELVEMINEAGYFAEEIEGEGNKITLEVESGSYLPSDDFLSTIVEDLQQYTVTNSVSAPIDVLGESNYGWTNYGDTDYGPDNDGVTDYSDTDYGTGSDGVTDYNDSAYGASQSASGSQNASASSGSQAQSGNGASSAPAPSSGQSSSGGNYGNSNYGNTNYGSTNYDDGGTTNYGSSNYDSGTNYGSTNYDDGGTTNYSSSNYGDSGYED</sequence>
<feature type="domain" description="Anti-sigma factor RsgI-like middle" evidence="3">
    <location>
        <begin position="44"/>
        <end position="146"/>
    </location>
</feature>
<evidence type="ECO:0000313" key="5">
    <source>
        <dbReference type="Proteomes" id="UP000824091"/>
    </source>
</evidence>
<proteinExistence type="predicted"/>
<dbReference type="Proteomes" id="UP000824091">
    <property type="component" value="Unassembled WGS sequence"/>
</dbReference>
<feature type="compositionally biased region" description="Low complexity" evidence="1">
    <location>
        <begin position="198"/>
        <end position="258"/>
    </location>
</feature>
<comment type="caution">
    <text evidence="4">The sequence shown here is derived from an EMBL/GenBank/DDBJ whole genome shotgun (WGS) entry which is preliminary data.</text>
</comment>
<reference evidence="4" key="1">
    <citation type="submission" date="2020-10" db="EMBL/GenBank/DDBJ databases">
        <authorList>
            <person name="Gilroy R."/>
        </authorList>
    </citation>
    <scope>NUCLEOTIDE SEQUENCE</scope>
    <source>
        <strain evidence="4">11300</strain>
    </source>
</reference>
<evidence type="ECO:0000256" key="1">
    <source>
        <dbReference type="SAM" id="MobiDB-lite"/>
    </source>
</evidence>
<keyword evidence="2" id="KW-0732">Signal</keyword>
<dbReference type="InterPro" id="IPR055431">
    <property type="entry name" value="RsgI_M"/>
</dbReference>
<reference evidence="4" key="2">
    <citation type="journal article" date="2021" name="PeerJ">
        <title>Extensive microbial diversity within the chicken gut microbiome revealed by metagenomics and culture.</title>
        <authorList>
            <person name="Gilroy R."/>
            <person name="Ravi A."/>
            <person name="Getino M."/>
            <person name="Pursley I."/>
            <person name="Horton D.L."/>
            <person name="Alikhan N.F."/>
            <person name="Baker D."/>
            <person name="Gharbi K."/>
            <person name="Hall N."/>
            <person name="Watson M."/>
            <person name="Adriaenssens E.M."/>
            <person name="Foster-Nyarko E."/>
            <person name="Jarju S."/>
            <person name="Secka A."/>
            <person name="Antonio M."/>
            <person name="Oren A."/>
            <person name="Chaudhuri R.R."/>
            <person name="La Ragione R."/>
            <person name="Hildebrand F."/>
            <person name="Pallen M.J."/>
        </authorList>
    </citation>
    <scope>NUCLEOTIDE SEQUENCE</scope>
    <source>
        <strain evidence="4">11300</strain>
    </source>
</reference>
<dbReference type="PROSITE" id="PS51257">
    <property type="entry name" value="PROKAR_LIPOPROTEIN"/>
    <property type="match status" value="1"/>
</dbReference>